<sequence length="68" mass="7549">MFRTILTQGPCFTVVSLSLSRALSLSLSARDRDTEGPQPRTTCNSFHREDQFTPQAVEAKPGRRLAVV</sequence>
<name>A0A2M4CEX3_9DIPT</name>
<reference evidence="1" key="1">
    <citation type="submission" date="2018-01" db="EMBL/GenBank/DDBJ databases">
        <title>An insight into the sialome of Amazonian anophelines.</title>
        <authorList>
            <person name="Ribeiro J.M."/>
            <person name="Scarpassa V."/>
            <person name="Calvo E."/>
        </authorList>
    </citation>
    <scope>NUCLEOTIDE SEQUENCE</scope>
    <source>
        <tissue evidence="1">Salivary glands</tissue>
    </source>
</reference>
<protein>
    <submittedName>
        <fullName evidence="1">Putative secreted protein</fullName>
    </submittedName>
</protein>
<evidence type="ECO:0000313" key="1">
    <source>
        <dbReference type="EMBL" id="MBW63864.1"/>
    </source>
</evidence>
<proteinExistence type="predicted"/>
<organism evidence="1">
    <name type="scientific">Anopheles marajoara</name>
    <dbReference type="NCBI Taxonomy" id="58244"/>
    <lineage>
        <taxon>Eukaryota</taxon>
        <taxon>Metazoa</taxon>
        <taxon>Ecdysozoa</taxon>
        <taxon>Arthropoda</taxon>
        <taxon>Hexapoda</taxon>
        <taxon>Insecta</taxon>
        <taxon>Pterygota</taxon>
        <taxon>Neoptera</taxon>
        <taxon>Endopterygota</taxon>
        <taxon>Diptera</taxon>
        <taxon>Nematocera</taxon>
        <taxon>Culicoidea</taxon>
        <taxon>Culicidae</taxon>
        <taxon>Anophelinae</taxon>
        <taxon>Anopheles</taxon>
    </lineage>
</organism>
<accession>A0A2M4CEX3</accession>
<dbReference type="EMBL" id="GGFJ01014723">
    <property type="protein sequence ID" value="MBW63864.1"/>
    <property type="molecule type" value="Transcribed_RNA"/>
</dbReference>
<dbReference type="AlphaFoldDB" id="A0A2M4CEX3"/>